<feature type="domain" description="M23ase beta-sheet core" evidence="1">
    <location>
        <begin position="245"/>
        <end position="339"/>
    </location>
</feature>
<comment type="caution">
    <text evidence="2">The sequence shown here is derived from an EMBL/GenBank/DDBJ whole genome shotgun (WGS) entry which is preliminary data.</text>
</comment>
<dbReference type="InterPro" id="IPR011055">
    <property type="entry name" value="Dup_hybrid_motif"/>
</dbReference>
<dbReference type="InterPro" id="IPR050570">
    <property type="entry name" value="Cell_wall_metabolism_enzyme"/>
</dbReference>
<organism evidence="2 3">
    <name type="scientific">Glutamicibacter uratoxydans</name>
    <name type="common">Arthrobacter uratoxydans</name>
    <dbReference type="NCBI Taxonomy" id="43667"/>
    <lineage>
        <taxon>Bacteria</taxon>
        <taxon>Bacillati</taxon>
        <taxon>Actinomycetota</taxon>
        <taxon>Actinomycetes</taxon>
        <taxon>Micrococcales</taxon>
        <taxon>Micrococcaceae</taxon>
        <taxon>Glutamicibacter</taxon>
    </lineage>
</organism>
<dbReference type="Pfam" id="PF01551">
    <property type="entry name" value="Peptidase_M23"/>
    <property type="match status" value="1"/>
</dbReference>
<dbReference type="PANTHER" id="PTHR21666:SF291">
    <property type="entry name" value="STAGE II SPORULATION PROTEIN Q"/>
    <property type="match status" value="1"/>
</dbReference>
<evidence type="ECO:0000313" key="2">
    <source>
        <dbReference type="EMBL" id="GED05577.1"/>
    </source>
</evidence>
<evidence type="ECO:0000259" key="1">
    <source>
        <dbReference type="Pfam" id="PF01551"/>
    </source>
</evidence>
<dbReference type="Proteomes" id="UP000316612">
    <property type="component" value="Unassembled WGS sequence"/>
</dbReference>
<dbReference type="Gene3D" id="2.70.70.10">
    <property type="entry name" value="Glucose Permease (Domain IIA)"/>
    <property type="match status" value="1"/>
</dbReference>
<accession>A0A4Y4DLT5</accession>
<protein>
    <recommendedName>
        <fullName evidence="1">M23ase beta-sheet core domain-containing protein</fullName>
    </recommendedName>
</protein>
<name>A0A4Y4DLT5_GLUUR</name>
<gene>
    <name evidence="2" type="ORF">AUR04nite_11090</name>
</gene>
<reference evidence="2 3" key="1">
    <citation type="submission" date="2019-06" db="EMBL/GenBank/DDBJ databases">
        <title>Whole genome shotgun sequence of Glutamicibacter uratoxydans NBRC 15515.</title>
        <authorList>
            <person name="Hosoyama A."/>
            <person name="Uohara A."/>
            <person name="Ohji S."/>
            <person name="Ichikawa N."/>
        </authorList>
    </citation>
    <scope>NUCLEOTIDE SEQUENCE [LARGE SCALE GENOMIC DNA]</scope>
    <source>
        <strain evidence="2 3">NBRC 15515</strain>
    </source>
</reference>
<dbReference type="CDD" id="cd12797">
    <property type="entry name" value="M23_peptidase"/>
    <property type="match status" value="1"/>
</dbReference>
<evidence type="ECO:0000313" key="3">
    <source>
        <dbReference type="Proteomes" id="UP000316612"/>
    </source>
</evidence>
<sequence length="343" mass="35206">MAETKTTGRRAAVVELDAISEIAASAVERSGGRRASRVSESVATIEAAAPVHSNFVGRRFEARQRYGIAPTRQMLALGENDSNVIALPGAVKVAAESAEISGNVEFISNLRKTKQGSSRLGFSHKIAAVAAVSGLALAAFAPQLSGTSTEDGSVAVAAERTATASVVDVTAPEAGSLEVERAALTSDVNPKVANEEKLAEVMAASGGSVTAIKSTSGLLDRPVKSNRITSPFGHRNNPTGAGTMIHGGTDYGVQCGTNVYAAASGTVTVAGWAGHSGNRVMIDHGDGLETGYSHNTKVLVKVGDKVKRGDLIALSGTTGNSTGCHVHFDVIVDGQFKDPAGWL</sequence>
<dbReference type="EMBL" id="BJNY01000005">
    <property type="protein sequence ID" value="GED05577.1"/>
    <property type="molecule type" value="Genomic_DNA"/>
</dbReference>
<keyword evidence="3" id="KW-1185">Reference proteome</keyword>
<dbReference type="RefSeq" id="WP_141362793.1">
    <property type="nucleotide sequence ID" value="NZ_BAAAJL010000008.1"/>
</dbReference>
<dbReference type="GO" id="GO:0004222">
    <property type="term" value="F:metalloendopeptidase activity"/>
    <property type="evidence" value="ECO:0007669"/>
    <property type="project" value="TreeGrafter"/>
</dbReference>
<proteinExistence type="predicted"/>
<dbReference type="SUPFAM" id="SSF51261">
    <property type="entry name" value="Duplicated hybrid motif"/>
    <property type="match status" value="1"/>
</dbReference>
<dbReference type="OrthoDB" id="1099523at2"/>
<dbReference type="PANTHER" id="PTHR21666">
    <property type="entry name" value="PEPTIDASE-RELATED"/>
    <property type="match status" value="1"/>
</dbReference>
<dbReference type="AlphaFoldDB" id="A0A4Y4DLT5"/>
<dbReference type="InterPro" id="IPR016047">
    <property type="entry name" value="M23ase_b-sheet_dom"/>
</dbReference>